<feature type="chain" id="PRO_5045394563" evidence="1">
    <location>
        <begin position="22"/>
        <end position="705"/>
    </location>
</feature>
<sequence length="705" mass="78466">MARAALPVLWATRVLWFRIDACDGWALAGLGHCGEASSDESIDLPRCLQRCEVLGERCLYVSFLDDALIREGSPNDRRFFCKLFLTCPFLRSGPFPGAVTFRTNSRPEGVVELPVFPEGLVTISSMARKQLCMADGISWVYLGKANRHENTPEAFESELPFECGLFEVSFVSGPTVEGAEGETAGAAGAGPLGLLNSVAAVTVRIRIIRPAGRKELLCVQSEHDRVALTLGDGDACEWDLVRAGENQGLVKSKPCVWLRSMGKYLAADGSGHLVMLRAGAWQLVGESSHDTSDESSDAGCWAFGHQREVFSSSVWRREDYYVTKRTMVQTAPKHSFNSSRFHSLSHLPHVWLMASKSYEAPLTRLLGSFQRAGEALWVSVVWVSDFKDTKQQGFRLTGFGRLAEKVFAFNYLKLLFLFAAYLDSVTDSLETASTSMQIVMDLDVQVQRGWRETLQKCVENWSNAEICFLQQAAFGDKRWQQANSGVLVFRGGANAGGVGALFHALAARLVGQEILVRLLPNRDVMAFEQLLLNYILNEVRSGPGWKKNILRWGIYNPLVAYSGMFLTSAVLTDTVHHATASNADLQSKLRLMDAAQLFISDLREFCPSIDPNGGLLKEEGPLPEFCYYYIGIDPHFGPLLDHSRVHEGFSEEDNLIVLDHLQRRGRGRAWIQLVISFNEGGYKHWKARRRNSSIAMGDVLWNPSF</sequence>
<name>A0ABP0J8Q2_9DINO</name>
<dbReference type="Proteomes" id="UP001642484">
    <property type="component" value="Unassembled WGS sequence"/>
</dbReference>
<comment type="caution">
    <text evidence="2">The sequence shown here is derived from an EMBL/GenBank/DDBJ whole genome shotgun (WGS) entry which is preliminary data.</text>
</comment>
<proteinExistence type="predicted"/>
<evidence type="ECO:0000256" key="1">
    <source>
        <dbReference type="SAM" id="SignalP"/>
    </source>
</evidence>
<reference evidence="2 3" key="1">
    <citation type="submission" date="2024-02" db="EMBL/GenBank/DDBJ databases">
        <authorList>
            <person name="Chen Y."/>
            <person name="Shah S."/>
            <person name="Dougan E. K."/>
            <person name="Thang M."/>
            <person name="Chan C."/>
        </authorList>
    </citation>
    <scope>NUCLEOTIDE SEQUENCE [LARGE SCALE GENOMIC DNA]</scope>
</reference>
<evidence type="ECO:0000313" key="2">
    <source>
        <dbReference type="EMBL" id="CAK9010623.1"/>
    </source>
</evidence>
<feature type="signal peptide" evidence="1">
    <location>
        <begin position="1"/>
        <end position="21"/>
    </location>
</feature>
<gene>
    <name evidence="2" type="ORF">CCMP2556_LOCUS10150</name>
</gene>
<evidence type="ECO:0000313" key="3">
    <source>
        <dbReference type="Proteomes" id="UP001642484"/>
    </source>
</evidence>
<dbReference type="EMBL" id="CAXAMN010004670">
    <property type="protein sequence ID" value="CAK9010623.1"/>
    <property type="molecule type" value="Genomic_DNA"/>
</dbReference>
<organism evidence="2 3">
    <name type="scientific">Durusdinium trenchii</name>
    <dbReference type="NCBI Taxonomy" id="1381693"/>
    <lineage>
        <taxon>Eukaryota</taxon>
        <taxon>Sar</taxon>
        <taxon>Alveolata</taxon>
        <taxon>Dinophyceae</taxon>
        <taxon>Suessiales</taxon>
        <taxon>Symbiodiniaceae</taxon>
        <taxon>Durusdinium</taxon>
    </lineage>
</organism>
<accession>A0ABP0J8Q2</accession>
<protein>
    <submittedName>
        <fullName evidence="2">Uncharacterized protein</fullName>
    </submittedName>
</protein>
<keyword evidence="1" id="KW-0732">Signal</keyword>
<keyword evidence="3" id="KW-1185">Reference proteome</keyword>